<comment type="caution">
    <text evidence="2">The sequence shown here is derived from an EMBL/GenBank/DDBJ whole genome shotgun (WGS) entry which is preliminary data.</text>
</comment>
<keyword evidence="3" id="KW-1185">Reference proteome</keyword>
<dbReference type="SUPFAM" id="SSF110849">
    <property type="entry name" value="ParB/Sulfiredoxin"/>
    <property type="match status" value="1"/>
</dbReference>
<dbReference type="InterPro" id="IPR025111">
    <property type="entry name" value="DUF4032"/>
</dbReference>
<dbReference type="Pfam" id="PF13224">
    <property type="entry name" value="DUF4032"/>
    <property type="match status" value="1"/>
</dbReference>
<feature type="domain" description="DUF4032" evidence="1">
    <location>
        <begin position="216"/>
        <end position="280"/>
    </location>
</feature>
<proteinExistence type="predicted"/>
<accession>A0A0P9D9U2</accession>
<sequence>MSSTWITNASRNHFNDARRKAFLTELLNILRRRPSSIISFEDVRTRINVRGQRWIGHQTVPLANIIGSEGRYGDFDRQFLPRSDALRDRWTSIDRAMLDSVSLPPIELYKIGEIYFVRDGNHRVSVARQIGQVDIDAYVTELVVDVPLTPTLVTHDLLLKEEYSDFLEWTALHDLRPDERIEFSELGGYLDLVRHINAHRYYLGQELGRDIPRDEAVAHWYDEVYLPIVRVIREQNVLRLFPGRTEADLYRWIIEHRWYTHGRTGSDPGPAGATSSYVQQFSPRGFRTTVGGALRSALQRLGVQL</sequence>
<organism evidence="2 3">
    <name type="scientific">Kouleothrix aurantiaca</name>
    <dbReference type="NCBI Taxonomy" id="186479"/>
    <lineage>
        <taxon>Bacteria</taxon>
        <taxon>Bacillati</taxon>
        <taxon>Chloroflexota</taxon>
        <taxon>Chloroflexia</taxon>
        <taxon>Chloroflexales</taxon>
        <taxon>Roseiflexineae</taxon>
        <taxon>Roseiflexaceae</taxon>
        <taxon>Kouleothrix</taxon>
    </lineage>
</organism>
<dbReference type="Proteomes" id="UP000050509">
    <property type="component" value="Unassembled WGS sequence"/>
</dbReference>
<dbReference type="PATRIC" id="fig|186479.3.peg.9156"/>
<evidence type="ECO:0000259" key="1">
    <source>
        <dbReference type="Pfam" id="PF13224"/>
    </source>
</evidence>
<evidence type="ECO:0000313" key="3">
    <source>
        <dbReference type="Proteomes" id="UP000050509"/>
    </source>
</evidence>
<protein>
    <recommendedName>
        <fullName evidence="1">DUF4032 domain-containing protein</fullName>
    </recommendedName>
</protein>
<dbReference type="EMBL" id="LJCR01000584">
    <property type="protein sequence ID" value="KPV52324.1"/>
    <property type="molecule type" value="Genomic_DNA"/>
</dbReference>
<name>A0A0P9D9U2_9CHLR</name>
<dbReference type="InterPro" id="IPR036086">
    <property type="entry name" value="ParB/Sulfiredoxin_sf"/>
</dbReference>
<dbReference type="AlphaFoldDB" id="A0A0P9D9U2"/>
<evidence type="ECO:0000313" key="2">
    <source>
        <dbReference type="EMBL" id="KPV52324.1"/>
    </source>
</evidence>
<gene>
    <name evidence="2" type="ORF">SE17_16200</name>
</gene>
<reference evidence="2 3" key="1">
    <citation type="submission" date="2015-09" db="EMBL/GenBank/DDBJ databases">
        <title>Draft genome sequence of Kouleothrix aurantiaca JCM 19913.</title>
        <authorList>
            <person name="Hemp J."/>
        </authorList>
    </citation>
    <scope>NUCLEOTIDE SEQUENCE [LARGE SCALE GENOMIC DNA]</scope>
    <source>
        <strain evidence="2 3">COM-B</strain>
    </source>
</reference>